<gene>
    <name evidence="2" type="ORF">TTHERM_00059240</name>
</gene>
<dbReference type="EMBL" id="GG662853">
    <property type="protein sequence ID" value="EAR87411.2"/>
    <property type="molecule type" value="Genomic_DNA"/>
</dbReference>
<dbReference type="PANTHER" id="PTHR15323:SF6">
    <property type="entry name" value="CELL DIVISION CYCLE PROTEIN 123 HOMOLOG"/>
    <property type="match status" value="1"/>
</dbReference>
<accession>I7MHD0</accession>
<dbReference type="PANTHER" id="PTHR15323">
    <property type="entry name" value="D123 PROTEIN"/>
    <property type="match status" value="1"/>
</dbReference>
<dbReference type="RefSeq" id="XP_001007656.2">
    <property type="nucleotide sequence ID" value="XM_001007656.3"/>
</dbReference>
<dbReference type="Proteomes" id="UP000009168">
    <property type="component" value="Unassembled WGS sequence"/>
</dbReference>
<name>I7MHD0_TETTS</name>
<organism evidence="2 3">
    <name type="scientific">Tetrahymena thermophila (strain SB210)</name>
    <dbReference type="NCBI Taxonomy" id="312017"/>
    <lineage>
        <taxon>Eukaryota</taxon>
        <taxon>Sar</taxon>
        <taxon>Alveolata</taxon>
        <taxon>Ciliophora</taxon>
        <taxon>Intramacronucleata</taxon>
        <taxon>Oligohymenophorea</taxon>
        <taxon>Hymenostomatida</taxon>
        <taxon>Tetrahymenina</taxon>
        <taxon>Tetrahymenidae</taxon>
        <taxon>Tetrahymena</taxon>
    </lineage>
</organism>
<evidence type="ECO:0000313" key="2">
    <source>
        <dbReference type="EMBL" id="EAR87411.2"/>
    </source>
</evidence>
<dbReference type="InterPro" id="IPR009772">
    <property type="entry name" value="CDC123"/>
</dbReference>
<dbReference type="Pfam" id="PF07065">
    <property type="entry name" value="D123"/>
    <property type="match status" value="1"/>
</dbReference>
<protein>
    <submittedName>
        <fullName evidence="2">Cell division cycle-like protein, putative</fullName>
    </submittedName>
</protein>
<dbReference type="eggNOG" id="KOG2983">
    <property type="taxonomic scope" value="Eukaryota"/>
</dbReference>
<keyword evidence="2" id="KW-0132">Cell division</keyword>
<dbReference type="AlphaFoldDB" id="I7MHD0"/>
<dbReference type="GeneID" id="7841899"/>
<dbReference type="OrthoDB" id="360540at2759"/>
<sequence>MWWQRSRKIIGKIFFLIIDILTYNLSKYQLYKIKRLIQFILLFFTKDSTNSDFMASLGMNDQEECKVSITNSEEAKIKKEGHDKKQDMWKYNQVNWPEQLKKLTYKTKYIKVDQNLYDYLEEDGIYIHPRYQKNSSQNYLLEKNKDFHLQQQKNEEEQNKQDDSFNQDYDDEDHDFKFRIFSKEFEEQVKEAFDDFESVFVKLNWRAPRDTENWLHGLQIDNLEDLLTVLKSSGILAELLEEYKDQFGLCSTINTENQFEQVQQQIDSQMGLYLILKKWYNLHKHMMVRCFVRNKKLIAISQRHCSSVNRTIEEFGDLFSQKISSYFYEKIAPFFEENNYVFDLYIGIAPNYKLRLLDINPWRGHTNPLLLDWDQLEKIDTEEFGQDKKIFIQYVRTESDVIIEDLSAYRVPEDMLFDGENAQESMEKVFDYLNIHNKDLYQ</sequence>
<dbReference type="InParanoid" id="I7MHD0"/>
<dbReference type="GO" id="GO:0051301">
    <property type="term" value="P:cell division"/>
    <property type="evidence" value="ECO:0007669"/>
    <property type="project" value="UniProtKB-KW"/>
</dbReference>
<comment type="similarity">
    <text evidence="1">Belongs to the CDC123 family.</text>
</comment>
<evidence type="ECO:0000313" key="3">
    <source>
        <dbReference type="Proteomes" id="UP000009168"/>
    </source>
</evidence>
<keyword evidence="3" id="KW-1185">Reference proteome</keyword>
<keyword evidence="2" id="KW-0131">Cell cycle</keyword>
<dbReference type="GO" id="GO:0005737">
    <property type="term" value="C:cytoplasm"/>
    <property type="evidence" value="ECO:0007669"/>
    <property type="project" value="TreeGrafter"/>
</dbReference>
<proteinExistence type="inferred from homology"/>
<reference evidence="3" key="1">
    <citation type="journal article" date="2006" name="PLoS Biol.">
        <title>Macronuclear genome sequence of the ciliate Tetrahymena thermophila, a model eukaryote.</title>
        <authorList>
            <person name="Eisen J.A."/>
            <person name="Coyne R.S."/>
            <person name="Wu M."/>
            <person name="Wu D."/>
            <person name="Thiagarajan M."/>
            <person name="Wortman J.R."/>
            <person name="Badger J.H."/>
            <person name="Ren Q."/>
            <person name="Amedeo P."/>
            <person name="Jones K.M."/>
            <person name="Tallon L.J."/>
            <person name="Delcher A.L."/>
            <person name="Salzberg S.L."/>
            <person name="Silva J.C."/>
            <person name="Haas B.J."/>
            <person name="Majoros W.H."/>
            <person name="Farzad M."/>
            <person name="Carlton J.M."/>
            <person name="Smith R.K. Jr."/>
            <person name="Garg J."/>
            <person name="Pearlman R.E."/>
            <person name="Karrer K.M."/>
            <person name="Sun L."/>
            <person name="Manning G."/>
            <person name="Elde N.C."/>
            <person name="Turkewitz A.P."/>
            <person name="Asai D.J."/>
            <person name="Wilkes D.E."/>
            <person name="Wang Y."/>
            <person name="Cai H."/>
            <person name="Collins K."/>
            <person name="Stewart B.A."/>
            <person name="Lee S.R."/>
            <person name="Wilamowska K."/>
            <person name="Weinberg Z."/>
            <person name="Ruzzo W.L."/>
            <person name="Wloga D."/>
            <person name="Gaertig J."/>
            <person name="Frankel J."/>
            <person name="Tsao C.-C."/>
            <person name="Gorovsky M.A."/>
            <person name="Keeling P.J."/>
            <person name="Waller R.F."/>
            <person name="Patron N.J."/>
            <person name="Cherry J.M."/>
            <person name="Stover N.A."/>
            <person name="Krieger C.J."/>
            <person name="del Toro C."/>
            <person name="Ryder H.F."/>
            <person name="Williamson S.C."/>
            <person name="Barbeau R.A."/>
            <person name="Hamilton E.P."/>
            <person name="Orias E."/>
        </authorList>
    </citation>
    <scope>NUCLEOTIDE SEQUENCE [LARGE SCALE GENOMIC DNA]</scope>
    <source>
        <strain evidence="3">SB210</strain>
    </source>
</reference>
<dbReference type="STRING" id="312017.I7MHD0"/>
<evidence type="ECO:0000256" key="1">
    <source>
        <dbReference type="ARBA" id="ARBA00011047"/>
    </source>
</evidence>
<dbReference type="KEGG" id="tet:TTHERM_00059240"/>